<dbReference type="eggNOG" id="ENOG502S0U0">
    <property type="taxonomic scope" value="Eukaryota"/>
</dbReference>
<dbReference type="OMA" id="IMEATIG"/>
<dbReference type="HOGENOM" id="CLU_031975_0_0_1"/>
<evidence type="ECO:0000256" key="1">
    <source>
        <dbReference type="ARBA" id="ARBA00004123"/>
    </source>
</evidence>
<name>W3X8E6_PESFW</name>
<comment type="subcellular location">
    <subcellularLocation>
        <location evidence="1">Nucleus</location>
    </subcellularLocation>
</comment>
<dbReference type="Proteomes" id="UP000030651">
    <property type="component" value="Unassembled WGS sequence"/>
</dbReference>
<proteinExistence type="predicted"/>
<dbReference type="OrthoDB" id="4777954at2759"/>
<evidence type="ECO:0000313" key="4">
    <source>
        <dbReference type="Proteomes" id="UP000030651"/>
    </source>
</evidence>
<evidence type="ECO:0000313" key="3">
    <source>
        <dbReference type="EMBL" id="ETS81461.1"/>
    </source>
</evidence>
<reference evidence="4" key="1">
    <citation type="journal article" date="2015" name="BMC Genomics">
        <title>Genomic and transcriptomic analysis of the endophytic fungus Pestalotiopsis fici reveals its lifestyle and high potential for synthesis of natural products.</title>
        <authorList>
            <person name="Wang X."/>
            <person name="Zhang X."/>
            <person name="Liu L."/>
            <person name="Xiang M."/>
            <person name="Wang W."/>
            <person name="Sun X."/>
            <person name="Che Y."/>
            <person name="Guo L."/>
            <person name="Liu G."/>
            <person name="Guo L."/>
            <person name="Wang C."/>
            <person name="Yin W.B."/>
            <person name="Stadler M."/>
            <person name="Zhang X."/>
            <person name="Liu X."/>
        </authorList>
    </citation>
    <scope>NUCLEOTIDE SEQUENCE [LARGE SCALE GENOMIC DNA]</scope>
    <source>
        <strain evidence="4">W106-1 / CGMCC3.15140</strain>
    </source>
</reference>
<dbReference type="PANTHER" id="PTHR37534">
    <property type="entry name" value="TRANSCRIPTIONAL ACTIVATOR PROTEIN UGA3"/>
    <property type="match status" value="1"/>
</dbReference>
<dbReference type="GeneID" id="19271476"/>
<dbReference type="AlphaFoldDB" id="W3X8E6"/>
<dbReference type="InParanoid" id="W3X8E6"/>
<dbReference type="GO" id="GO:0005634">
    <property type="term" value="C:nucleus"/>
    <property type="evidence" value="ECO:0007669"/>
    <property type="project" value="UniProtKB-SubCell"/>
</dbReference>
<protein>
    <submittedName>
        <fullName evidence="3">Uncharacterized protein</fullName>
    </submittedName>
</protein>
<evidence type="ECO:0000256" key="2">
    <source>
        <dbReference type="ARBA" id="ARBA00023242"/>
    </source>
</evidence>
<keyword evidence="2" id="KW-0539">Nucleus</keyword>
<accession>W3X8E6</accession>
<organism evidence="3 4">
    <name type="scientific">Pestalotiopsis fici (strain W106-1 / CGMCC3.15140)</name>
    <dbReference type="NCBI Taxonomy" id="1229662"/>
    <lineage>
        <taxon>Eukaryota</taxon>
        <taxon>Fungi</taxon>
        <taxon>Dikarya</taxon>
        <taxon>Ascomycota</taxon>
        <taxon>Pezizomycotina</taxon>
        <taxon>Sordariomycetes</taxon>
        <taxon>Xylariomycetidae</taxon>
        <taxon>Amphisphaeriales</taxon>
        <taxon>Sporocadaceae</taxon>
        <taxon>Pestalotiopsis</taxon>
    </lineage>
</organism>
<dbReference type="InterPro" id="IPR021858">
    <property type="entry name" value="Fun_TF"/>
</dbReference>
<dbReference type="EMBL" id="KI912112">
    <property type="protein sequence ID" value="ETS81461.1"/>
    <property type="molecule type" value="Genomic_DNA"/>
</dbReference>
<keyword evidence="4" id="KW-1185">Reference proteome</keyword>
<dbReference type="KEGG" id="pfy:PFICI_06463"/>
<sequence length="459" mass="50524">MTDSFLASDAFLQWTKTELGGDFRSTSRVAVFSDCLTLIETDNRMHTAKAARLAGSTALASLGLPCADDDELGLATFLPSTALNNLTGVTHQALRTWSIPERHLLNHFLQSVSRALVVVEDKLNPFLCVIVPMALENSMIRHSLTALSACHLSKAYPDFERDLNTHRGIALDKLMAELEDLDDPVWALASTLLLCLVEICVGNSKKWVLHLHGAKALLDRTNSHTIEPPVSILIEIYNYLTCITSITSNQTPARFGKHLKVRSETVLAPDGLTHPLFGVSVDLYESLACVNGLGMHGNNASNQDTTDVSKEIELSLQSWEPPKSSDECRSLVEARALGFALQWATNMHLQQVTRGLASNAPQIKKASDNILSALSLIRPGSEMEAHMLFPLFMAGVGSMTKPNRLTVEYRLDIMEATIGFGNISVAHKLLDELWRRSNQGETVTWQYLITTTYKGLVLC</sequence>
<dbReference type="RefSeq" id="XP_007833235.1">
    <property type="nucleotide sequence ID" value="XM_007835044.1"/>
</dbReference>
<dbReference type="PANTHER" id="PTHR37534:SF46">
    <property type="entry name" value="ZN(II)2CYS6 TRANSCRIPTION FACTOR (EUROFUNG)"/>
    <property type="match status" value="1"/>
</dbReference>
<dbReference type="Pfam" id="PF11951">
    <property type="entry name" value="Fungal_trans_2"/>
    <property type="match status" value="1"/>
</dbReference>
<gene>
    <name evidence="3" type="ORF">PFICI_06463</name>
</gene>